<dbReference type="Gene3D" id="3.50.50.60">
    <property type="entry name" value="FAD/NAD(P)-binding domain"/>
    <property type="match status" value="1"/>
</dbReference>
<dbReference type="Gene3D" id="3.30.9.10">
    <property type="entry name" value="D-Amino Acid Oxidase, subunit A, domain 2"/>
    <property type="match status" value="1"/>
</dbReference>
<feature type="domain" description="FAD dependent oxidoreductase" evidence="1">
    <location>
        <begin position="43"/>
        <end position="403"/>
    </location>
</feature>
<dbReference type="InterPro" id="IPR006076">
    <property type="entry name" value="FAD-dep_OxRdtase"/>
</dbReference>
<evidence type="ECO:0000259" key="1">
    <source>
        <dbReference type="Pfam" id="PF01266"/>
    </source>
</evidence>
<organism evidence="2 3">
    <name type="scientific">Rhodococcus koreensis</name>
    <dbReference type="NCBI Taxonomy" id="99653"/>
    <lineage>
        <taxon>Bacteria</taxon>
        <taxon>Bacillati</taxon>
        <taxon>Actinomycetota</taxon>
        <taxon>Actinomycetes</taxon>
        <taxon>Mycobacteriales</taxon>
        <taxon>Nocardiaceae</taxon>
        <taxon>Rhodococcus</taxon>
    </lineage>
</organism>
<gene>
    <name evidence="2" type="ORF">SAMN04490239_6761</name>
</gene>
<dbReference type="EMBL" id="FNSV01000005">
    <property type="protein sequence ID" value="SED08940.1"/>
    <property type="molecule type" value="Genomic_DNA"/>
</dbReference>
<dbReference type="Proteomes" id="UP000183561">
    <property type="component" value="Unassembled WGS sequence"/>
</dbReference>
<dbReference type="OrthoDB" id="9805852at2"/>
<name>A0A1H4XUX5_9NOCA</name>
<reference evidence="3" key="1">
    <citation type="submission" date="2016-10" db="EMBL/GenBank/DDBJ databases">
        <authorList>
            <person name="Varghese N."/>
            <person name="Submissions S."/>
        </authorList>
    </citation>
    <scope>NUCLEOTIDE SEQUENCE [LARGE SCALE GENOMIC DNA]</scope>
    <source>
        <strain evidence="3">DSM 44498</strain>
    </source>
</reference>
<dbReference type="InterPro" id="IPR036188">
    <property type="entry name" value="FAD/NAD-bd_sf"/>
</dbReference>
<dbReference type="PANTHER" id="PTHR13847:SF285">
    <property type="entry name" value="FAD DEPENDENT OXIDOREDUCTASE DOMAIN-CONTAINING PROTEIN"/>
    <property type="match status" value="1"/>
</dbReference>
<dbReference type="GO" id="GO:0005737">
    <property type="term" value="C:cytoplasm"/>
    <property type="evidence" value="ECO:0007669"/>
    <property type="project" value="TreeGrafter"/>
</dbReference>
<dbReference type="AlphaFoldDB" id="A0A1H4XUX5"/>
<accession>A0A1H4XUX5</accession>
<keyword evidence="3" id="KW-1185">Reference proteome</keyword>
<proteinExistence type="predicted"/>
<dbReference type="SUPFAM" id="SSF51905">
    <property type="entry name" value="FAD/NAD(P)-binding domain"/>
    <property type="match status" value="1"/>
</dbReference>
<evidence type="ECO:0000313" key="3">
    <source>
        <dbReference type="Proteomes" id="UP000183561"/>
    </source>
</evidence>
<protein>
    <submittedName>
        <fullName evidence="2">Glycine/D-amino acid oxidase</fullName>
    </submittedName>
</protein>
<evidence type="ECO:0000313" key="2">
    <source>
        <dbReference type="EMBL" id="SED08940.1"/>
    </source>
</evidence>
<dbReference type="RefSeq" id="WP_072937249.1">
    <property type="nucleotide sequence ID" value="NZ_FNSV01000005.1"/>
</dbReference>
<dbReference type="PANTHER" id="PTHR13847">
    <property type="entry name" value="SARCOSINE DEHYDROGENASE-RELATED"/>
    <property type="match status" value="1"/>
</dbReference>
<dbReference type="Pfam" id="PF01266">
    <property type="entry name" value="DAO"/>
    <property type="match status" value="1"/>
</dbReference>
<sequence>MVVSNARAGGRDVSGAAHGTPLWREDREFAPRRPALPGNVTADVAIVGAGFTGLWAAYYLLQADPSLKVVLLEREFAGFGASGRNGGWASSIFPVSLARVEQLYSHRAALDLQAAMNDTVSEIGRVVGDEGIDCEYARDGFVSLARSEAQWARAKATVAGAEKFGTRGQWQLLDSAAAQEKINATDVLGGIYTEHCALLHPDKLVRGLAGWVEEHGAVIYEDTAVDEIGKGIVWTEHGSVTASVVIRATEAFTPEFPAYRRNVAPLYSLVVATAPLPQGLREDLGLDGRTAFNDMRNLRIYAHPTSDGRLLFGGRGAPYHFGSKVDSSFDVDEKIHDKIIDTMHEFFPALADVPVTHRWGGPLGVPRDWFPSVGYDQNNKTAWAGPYVGDGVATSNLAGRILRNLILDKRDDLNSLPVVNHRSPKWEVEPFRWFGVNAGLRAAATADLEERVTGKPSTVSALLEKLTGAH</sequence>